<reference evidence="1" key="2">
    <citation type="journal article" date="2015" name="Data Brief">
        <title>Shoot transcriptome of the giant reed, Arundo donax.</title>
        <authorList>
            <person name="Barrero R.A."/>
            <person name="Guerrero F.D."/>
            <person name="Moolhuijzen P."/>
            <person name="Goolsby J.A."/>
            <person name="Tidwell J."/>
            <person name="Bellgard S.E."/>
            <person name="Bellgard M.I."/>
        </authorList>
    </citation>
    <scope>NUCLEOTIDE SEQUENCE</scope>
    <source>
        <tissue evidence="1">Shoot tissue taken approximately 20 cm above the soil surface</tissue>
    </source>
</reference>
<dbReference type="EMBL" id="GBRH01170817">
    <property type="protein sequence ID" value="JAE27079.1"/>
    <property type="molecule type" value="Transcribed_RNA"/>
</dbReference>
<dbReference type="AlphaFoldDB" id="A0A0A9GU65"/>
<name>A0A0A9GU65_ARUDO</name>
<evidence type="ECO:0000313" key="1">
    <source>
        <dbReference type="EMBL" id="JAE27079.1"/>
    </source>
</evidence>
<reference evidence="1" key="1">
    <citation type="submission" date="2014-09" db="EMBL/GenBank/DDBJ databases">
        <authorList>
            <person name="Magalhaes I.L.F."/>
            <person name="Oliveira U."/>
            <person name="Santos F.R."/>
            <person name="Vidigal T.H.D.A."/>
            <person name="Brescovit A.D."/>
            <person name="Santos A.J."/>
        </authorList>
    </citation>
    <scope>NUCLEOTIDE SEQUENCE</scope>
    <source>
        <tissue evidence="1">Shoot tissue taken approximately 20 cm above the soil surface</tissue>
    </source>
</reference>
<protein>
    <submittedName>
        <fullName evidence="1">Uncharacterized protein</fullName>
    </submittedName>
</protein>
<sequence length="86" mass="9373">MDALTRLHLSLVGGDDDEKKPEDSILADTEGLCSLSPLQVKQTPSIAPECSTNFLTPVCIDLIHPSQFAWLSGSTPSRHAWWPDSP</sequence>
<proteinExistence type="predicted"/>
<accession>A0A0A9GU65</accession>
<organism evidence="1">
    <name type="scientific">Arundo donax</name>
    <name type="common">Giant reed</name>
    <name type="synonym">Donax arundinaceus</name>
    <dbReference type="NCBI Taxonomy" id="35708"/>
    <lineage>
        <taxon>Eukaryota</taxon>
        <taxon>Viridiplantae</taxon>
        <taxon>Streptophyta</taxon>
        <taxon>Embryophyta</taxon>
        <taxon>Tracheophyta</taxon>
        <taxon>Spermatophyta</taxon>
        <taxon>Magnoliopsida</taxon>
        <taxon>Liliopsida</taxon>
        <taxon>Poales</taxon>
        <taxon>Poaceae</taxon>
        <taxon>PACMAD clade</taxon>
        <taxon>Arundinoideae</taxon>
        <taxon>Arundineae</taxon>
        <taxon>Arundo</taxon>
    </lineage>
</organism>